<dbReference type="InterPro" id="IPR001789">
    <property type="entry name" value="Sig_transdc_resp-reg_receiver"/>
</dbReference>
<evidence type="ECO:0000256" key="2">
    <source>
        <dbReference type="PROSITE-ProRule" id="PRU00169"/>
    </source>
</evidence>
<dbReference type="SMART" id="SM00448">
    <property type="entry name" value="REC"/>
    <property type="match status" value="1"/>
</dbReference>
<name>A0A538SFD8_UNCEI</name>
<feature type="domain" description="Response regulatory" evidence="4">
    <location>
        <begin position="27"/>
        <end position="143"/>
    </location>
</feature>
<keyword evidence="1 2" id="KW-0597">Phosphoprotein</keyword>
<accession>A0A538SFD8</accession>
<protein>
    <submittedName>
        <fullName evidence="5">Response regulator</fullName>
    </submittedName>
</protein>
<dbReference type="AlphaFoldDB" id="A0A538SFD8"/>
<dbReference type="InterPro" id="IPR050595">
    <property type="entry name" value="Bact_response_regulator"/>
</dbReference>
<dbReference type="PROSITE" id="PS50110">
    <property type="entry name" value="RESPONSE_REGULATORY"/>
    <property type="match status" value="1"/>
</dbReference>
<gene>
    <name evidence="5" type="ORF">E6K71_03200</name>
</gene>
<dbReference type="Gene3D" id="3.40.50.2300">
    <property type="match status" value="1"/>
</dbReference>
<sequence length="158" mass="16678">MASSHVVEGPMTLSGVTDPDPSSQGERVLIVDDNADVALGFAAVVRLLGHKVEVALDGPRALQIAAKFKPTIALVDIGLPLMDGYEVARRLRAAAESRPLKLVAVTGYGEEANREKSLEAGFDLHTVKPVELESIRSLLDGTRNSPANGSPVKDAAKN</sequence>
<evidence type="ECO:0000256" key="3">
    <source>
        <dbReference type="SAM" id="MobiDB-lite"/>
    </source>
</evidence>
<evidence type="ECO:0000256" key="1">
    <source>
        <dbReference type="ARBA" id="ARBA00022553"/>
    </source>
</evidence>
<dbReference type="Proteomes" id="UP000316292">
    <property type="component" value="Unassembled WGS sequence"/>
</dbReference>
<feature type="region of interest" description="Disordered" evidence="3">
    <location>
        <begin position="1"/>
        <end position="25"/>
    </location>
</feature>
<dbReference type="InterPro" id="IPR011006">
    <property type="entry name" value="CheY-like_superfamily"/>
</dbReference>
<dbReference type="SUPFAM" id="SSF52172">
    <property type="entry name" value="CheY-like"/>
    <property type="match status" value="1"/>
</dbReference>
<proteinExistence type="predicted"/>
<evidence type="ECO:0000313" key="5">
    <source>
        <dbReference type="EMBL" id="TMQ50067.1"/>
    </source>
</evidence>
<feature type="modified residue" description="4-aspartylphosphate" evidence="2">
    <location>
        <position position="76"/>
    </location>
</feature>
<dbReference type="PANTHER" id="PTHR44591:SF3">
    <property type="entry name" value="RESPONSE REGULATORY DOMAIN-CONTAINING PROTEIN"/>
    <property type="match status" value="1"/>
</dbReference>
<evidence type="ECO:0000313" key="6">
    <source>
        <dbReference type="Proteomes" id="UP000316292"/>
    </source>
</evidence>
<feature type="region of interest" description="Disordered" evidence="3">
    <location>
        <begin position="138"/>
        <end position="158"/>
    </location>
</feature>
<dbReference type="PANTHER" id="PTHR44591">
    <property type="entry name" value="STRESS RESPONSE REGULATOR PROTEIN 1"/>
    <property type="match status" value="1"/>
</dbReference>
<evidence type="ECO:0000259" key="4">
    <source>
        <dbReference type="PROSITE" id="PS50110"/>
    </source>
</evidence>
<reference evidence="5 6" key="1">
    <citation type="journal article" date="2019" name="Nat. Microbiol.">
        <title>Mediterranean grassland soil C-N compound turnover is dependent on rainfall and depth, and is mediated by genomically divergent microorganisms.</title>
        <authorList>
            <person name="Diamond S."/>
            <person name="Andeer P.F."/>
            <person name="Li Z."/>
            <person name="Crits-Christoph A."/>
            <person name="Burstein D."/>
            <person name="Anantharaman K."/>
            <person name="Lane K.R."/>
            <person name="Thomas B.C."/>
            <person name="Pan C."/>
            <person name="Northen T.R."/>
            <person name="Banfield J.F."/>
        </authorList>
    </citation>
    <scope>NUCLEOTIDE SEQUENCE [LARGE SCALE GENOMIC DNA]</scope>
    <source>
        <strain evidence="5">WS_1</strain>
    </source>
</reference>
<comment type="caution">
    <text evidence="5">The sequence shown here is derived from an EMBL/GenBank/DDBJ whole genome shotgun (WGS) entry which is preliminary data.</text>
</comment>
<organism evidence="5 6">
    <name type="scientific">Eiseniibacteriota bacterium</name>
    <dbReference type="NCBI Taxonomy" id="2212470"/>
    <lineage>
        <taxon>Bacteria</taxon>
        <taxon>Candidatus Eiseniibacteriota</taxon>
    </lineage>
</organism>
<dbReference type="EMBL" id="VBOR01000043">
    <property type="protein sequence ID" value="TMQ50067.1"/>
    <property type="molecule type" value="Genomic_DNA"/>
</dbReference>
<dbReference type="Pfam" id="PF00072">
    <property type="entry name" value="Response_reg"/>
    <property type="match status" value="1"/>
</dbReference>
<dbReference type="GO" id="GO:0000160">
    <property type="term" value="P:phosphorelay signal transduction system"/>
    <property type="evidence" value="ECO:0007669"/>
    <property type="project" value="InterPro"/>
</dbReference>